<evidence type="ECO:0000313" key="1">
    <source>
        <dbReference type="EMBL" id="KAF6797488.1"/>
    </source>
</evidence>
<dbReference type="Proteomes" id="UP000652219">
    <property type="component" value="Unassembled WGS sequence"/>
</dbReference>
<dbReference type="AlphaFoldDB" id="A0A8H6MLN6"/>
<keyword evidence="2" id="KW-1185">Reference proteome</keyword>
<sequence>MAVRPTGPRDSGVHFFPLQRDISNKHKSGHFTTTFPSFSETSKLPWNPSAYFYDFGMWTACKESRAVVISLIRKPFETQDLKHSGRAKVRHNQKDITFGLFPEYDLICIQLPDTETLGWICPDPLGNFNNHSRIYYACIGFEYDVSWTFDPDKDNIHDMTDKPGTRGAFLTLLTEIVSGGIRGHLYLIQHGAKLRPNKPGWGTFYGNGFNLTVAADDDANMEDKIHGMNAWEFIGTVTFEGETYWEGWKDDQHEGVLFPGEHVDINADWHIDVLVCQEA</sequence>
<comment type="caution">
    <text evidence="1">The sequence shown here is derived from an EMBL/GenBank/DDBJ whole genome shotgun (WGS) entry which is preliminary data.</text>
</comment>
<protein>
    <submittedName>
        <fullName evidence="1">Uncharacterized protein</fullName>
    </submittedName>
</protein>
<name>A0A8H6MLN6_9PEZI</name>
<proteinExistence type="predicted"/>
<accession>A0A8H6MLN6</accession>
<organism evidence="1 2">
    <name type="scientific">Colletotrichum sojae</name>
    <dbReference type="NCBI Taxonomy" id="2175907"/>
    <lineage>
        <taxon>Eukaryota</taxon>
        <taxon>Fungi</taxon>
        <taxon>Dikarya</taxon>
        <taxon>Ascomycota</taxon>
        <taxon>Pezizomycotina</taxon>
        <taxon>Sordariomycetes</taxon>
        <taxon>Hypocreomycetidae</taxon>
        <taxon>Glomerellales</taxon>
        <taxon>Glomerellaceae</taxon>
        <taxon>Colletotrichum</taxon>
        <taxon>Colletotrichum orchidearum species complex</taxon>
    </lineage>
</organism>
<reference evidence="1 2" key="1">
    <citation type="journal article" date="2020" name="Phytopathology">
        <title>Genome Sequence Resources of Colletotrichum truncatum, C. plurivorum, C. musicola, and C. sojae: Four Species Pathogenic to Soybean (Glycine max).</title>
        <authorList>
            <person name="Rogerio F."/>
            <person name="Boufleur T.R."/>
            <person name="Ciampi-Guillardi M."/>
            <person name="Sukno S.A."/>
            <person name="Thon M.R."/>
            <person name="Massola Junior N.S."/>
            <person name="Baroncelli R."/>
        </authorList>
    </citation>
    <scope>NUCLEOTIDE SEQUENCE [LARGE SCALE GENOMIC DNA]</scope>
    <source>
        <strain evidence="1 2">LFN0009</strain>
    </source>
</reference>
<evidence type="ECO:0000313" key="2">
    <source>
        <dbReference type="Proteomes" id="UP000652219"/>
    </source>
</evidence>
<dbReference type="EMBL" id="WIGN01000356">
    <property type="protein sequence ID" value="KAF6797488.1"/>
    <property type="molecule type" value="Genomic_DNA"/>
</dbReference>
<gene>
    <name evidence="1" type="ORF">CSOJ01_12995</name>
</gene>